<reference evidence="3 4" key="1">
    <citation type="submission" date="2024-04" db="EMBL/GenBank/DDBJ databases">
        <authorList>
            <person name="Rising A."/>
            <person name="Reimegard J."/>
            <person name="Sonavane S."/>
            <person name="Akerstrom W."/>
            <person name="Nylinder S."/>
            <person name="Hedman E."/>
            <person name="Kallberg Y."/>
        </authorList>
    </citation>
    <scope>NUCLEOTIDE SEQUENCE [LARGE SCALE GENOMIC DNA]</scope>
</reference>
<dbReference type="AlphaFoldDB" id="A0AAV2A1Y1"/>
<organism evidence="3 4">
    <name type="scientific">Larinioides sclopetarius</name>
    <dbReference type="NCBI Taxonomy" id="280406"/>
    <lineage>
        <taxon>Eukaryota</taxon>
        <taxon>Metazoa</taxon>
        <taxon>Ecdysozoa</taxon>
        <taxon>Arthropoda</taxon>
        <taxon>Chelicerata</taxon>
        <taxon>Arachnida</taxon>
        <taxon>Araneae</taxon>
        <taxon>Araneomorphae</taxon>
        <taxon>Entelegynae</taxon>
        <taxon>Araneoidea</taxon>
        <taxon>Araneidae</taxon>
        <taxon>Larinioides</taxon>
    </lineage>
</organism>
<evidence type="ECO:0000313" key="4">
    <source>
        <dbReference type="Proteomes" id="UP001497382"/>
    </source>
</evidence>
<dbReference type="EMBL" id="CAXIEN010000107">
    <property type="protein sequence ID" value="CAL1277988.1"/>
    <property type="molecule type" value="Genomic_DNA"/>
</dbReference>
<dbReference type="InterPro" id="IPR032675">
    <property type="entry name" value="LRR_dom_sf"/>
</dbReference>
<dbReference type="PANTHER" id="PTHR45712">
    <property type="entry name" value="AGAP008170-PA"/>
    <property type="match status" value="1"/>
</dbReference>
<evidence type="ECO:0000256" key="1">
    <source>
        <dbReference type="ARBA" id="ARBA00022614"/>
    </source>
</evidence>
<dbReference type="Pfam" id="PF00560">
    <property type="entry name" value="LRR_1"/>
    <property type="match status" value="1"/>
</dbReference>
<dbReference type="GO" id="GO:0005615">
    <property type="term" value="C:extracellular space"/>
    <property type="evidence" value="ECO:0007669"/>
    <property type="project" value="TreeGrafter"/>
</dbReference>
<gene>
    <name evidence="3" type="ORF">LARSCL_LOCUS9521</name>
</gene>
<accession>A0AAV2A1Y1</accession>
<keyword evidence="2" id="KW-0677">Repeat</keyword>
<evidence type="ECO:0000256" key="2">
    <source>
        <dbReference type="ARBA" id="ARBA00022737"/>
    </source>
</evidence>
<protein>
    <submittedName>
        <fullName evidence="3">Uncharacterized protein</fullName>
    </submittedName>
</protein>
<sequence>MRAIHLAQNKLIFLHPVIFDGCRKSNKIFLQKNFIKSVDGLFNIPGLQEINLQVNKLTSIENAFQQDINLQFLHLSTNPSEKMSRSAFNSNVKHLRTLTLQNCELKFLPPSVFR</sequence>
<keyword evidence="1" id="KW-0433">Leucine-rich repeat</keyword>
<proteinExistence type="predicted"/>
<dbReference type="Proteomes" id="UP001497382">
    <property type="component" value="Unassembled WGS sequence"/>
</dbReference>
<comment type="caution">
    <text evidence="3">The sequence shown here is derived from an EMBL/GenBank/DDBJ whole genome shotgun (WGS) entry which is preliminary data.</text>
</comment>
<dbReference type="InterPro" id="IPR001611">
    <property type="entry name" value="Leu-rich_rpt"/>
</dbReference>
<feature type="non-terminal residue" evidence="3">
    <location>
        <position position="114"/>
    </location>
</feature>
<name>A0AAV2A1Y1_9ARAC</name>
<dbReference type="SUPFAM" id="SSF52058">
    <property type="entry name" value="L domain-like"/>
    <property type="match status" value="1"/>
</dbReference>
<dbReference type="Gene3D" id="3.80.10.10">
    <property type="entry name" value="Ribonuclease Inhibitor"/>
    <property type="match status" value="1"/>
</dbReference>
<evidence type="ECO:0000313" key="3">
    <source>
        <dbReference type="EMBL" id="CAL1277988.1"/>
    </source>
</evidence>
<dbReference type="PANTHER" id="PTHR45712:SF22">
    <property type="entry name" value="INSULIN-LIKE GROWTH FACTOR-BINDING PROTEIN COMPLEX ACID LABILE SUBUNIT"/>
    <property type="match status" value="1"/>
</dbReference>
<keyword evidence="4" id="KW-1185">Reference proteome</keyword>
<dbReference type="InterPro" id="IPR050333">
    <property type="entry name" value="SLRP"/>
</dbReference>